<sequence>MKSDSGLRGSDPVYLLLDPVNRTDSGITRYSNSAVAVLNKSGIPAHVLSIESDESLEQFRQRVATYCSENPVSMVESPETYGAANLVLSVVPVHIRLHFSKYIGQVMEGKLPDEEAFLLEKIAIHQARYISAPSHVADHMTRRFFEYESCSIFANPLCESLVSSEFEREIAVGFVGRWHSLKGTDYFLALARLFPELKFYVVSGDEAQADLGRFPNVEFLGPLAKSELYERCHIVVVPSVFETFSMVALEALAKGCIVVCWDHLGIVEYFSTPVLFTAKKFELASMKLAVESALSSKSHGGECAEIAIASYVLGVRALLQNSIYVDPNATGRVGDFDINYIFKVSGKMSVLKKKGSFSRKLRKLFVNPRQFFLDFYRKRTGKLVVSQDRSKVVLPVVKNTPAAASIKYDIDFSLENYSKYLVSEVDVKHRAMRVLFMSDGDFEFSNDILLKVDGFKDFWPLRHPNLKYGKVDCSFDWNCYEMLRSIPPATRSRFGAFRVIFLWNISNPEIAKFLRCCDPDIIVAGVYDGSKPFDFDALSPHFDVLIGDIPEAVSARKIYYCKNDFLHVVIRKVVQEAIVSPGGYLVPVWNGLKYRPGLEDFDTGFYSGLAVLRNPDFEFSGFSHDSFIEYFVDELDDLFVTDQVYYRYKSMFEDFNNRQCRVDFVRLFLLDGYMFDVE</sequence>
<dbReference type="PANTHER" id="PTHR45947">
    <property type="entry name" value="SULFOQUINOVOSYL TRANSFERASE SQD2"/>
    <property type="match status" value="1"/>
</dbReference>
<dbReference type="CDD" id="cd03801">
    <property type="entry name" value="GT4_PimA-like"/>
    <property type="match status" value="1"/>
</dbReference>
<protein>
    <submittedName>
        <fullName evidence="1">Glycosyltransferase family 4 protein</fullName>
    </submittedName>
</protein>
<keyword evidence="2" id="KW-1185">Reference proteome</keyword>
<dbReference type="RefSeq" id="WP_283175030.1">
    <property type="nucleotide sequence ID" value="NZ_JAPNOA010000056.1"/>
</dbReference>
<proteinExistence type="predicted"/>
<dbReference type="Proteomes" id="UP001150830">
    <property type="component" value="Unassembled WGS sequence"/>
</dbReference>
<gene>
    <name evidence="1" type="ORF">OUO13_16765</name>
</gene>
<dbReference type="Pfam" id="PF13692">
    <property type="entry name" value="Glyco_trans_1_4"/>
    <property type="match status" value="1"/>
</dbReference>
<dbReference type="GO" id="GO:0016757">
    <property type="term" value="F:glycosyltransferase activity"/>
    <property type="evidence" value="ECO:0007669"/>
    <property type="project" value="TreeGrafter"/>
</dbReference>
<dbReference type="Gene3D" id="3.40.50.2000">
    <property type="entry name" value="Glycogen Phosphorylase B"/>
    <property type="match status" value="1"/>
</dbReference>
<dbReference type="InterPro" id="IPR050194">
    <property type="entry name" value="Glycosyltransferase_grp1"/>
</dbReference>
<dbReference type="PANTHER" id="PTHR45947:SF3">
    <property type="entry name" value="SULFOQUINOVOSYL TRANSFERASE SQD2"/>
    <property type="match status" value="1"/>
</dbReference>
<organism evidence="1 2">
    <name type="scientific">Parathalassolituus penaei</name>
    <dbReference type="NCBI Taxonomy" id="2997323"/>
    <lineage>
        <taxon>Bacteria</taxon>
        <taxon>Pseudomonadati</taxon>
        <taxon>Pseudomonadota</taxon>
        <taxon>Gammaproteobacteria</taxon>
        <taxon>Oceanospirillales</taxon>
        <taxon>Oceanospirillaceae</taxon>
        <taxon>Parathalassolituus</taxon>
    </lineage>
</organism>
<dbReference type="SUPFAM" id="SSF53756">
    <property type="entry name" value="UDP-Glycosyltransferase/glycogen phosphorylase"/>
    <property type="match status" value="1"/>
</dbReference>
<comment type="caution">
    <text evidence="1">The sequence shown here is derived from an EMBL/GenBank/DDBJ whole genome shotgun (WGS) entry which is preliminary data.</text>
</comment>
<dbReference type="AlphaFoldDB" id="A0A9X3EHJ7"/>
<evidence type="ECO:0000313" key="1">
    <source>
        <dbReference type="EMBL" id="MCY0966835.1"/>
    </source>
</evidence>
<evidence type="ECO:0000313" key="2">
    <source>
        <dbReference type="Proteomes" id="UP001150830"/>
    </source>
</evidence>
<accession>A0A9X3EHJ7</accession>
<dbReference type="EMBL" id="JAPNOA010000056">
    <property type="protein sequence ID" value="MCY0966835.1"/>
    <property type="molecule type" value="Genomic_DNA"/>
</dbReference>
<name>A0A9X3EHJ7_9GAMM</name>
<reference evidence="1" key="1">
    <citation type="submission" date="2022-11" db="EMBL/GenBank/DDBJ databases">
        <title>Parathalassolutuus dongxingensis gen. nov., sp. nov., a novel member of family Oceanospirillaceae isolated from a coastal shrimp pond in Guangxi, China.</title>
        <authorList>
            <person name="Chen H."/>
        </authorList>
    </citation>
    <scope>NUCLEOTIDE SEQUENCE</scope>
    <source>
        <strain evidence="1">G-43</strain>
    </source>
</reference>